<sequence>MIKNNYMNRVYQELQTKFGHQTEYLQAIQEFFSAIEPIVDSHPEYESKAILERLVTPERIISFRVPWLDDNGQVHINHGFRVQHSSLLGPYKGGLRFDPSVNESVLKFLAFEQTFKNSLTNLPIGGGKGGADFNPRGKSDNEIMRFCQSFMTELSKYISEKQDVPAGDIGVGHREIGYMLGQYKRLKGVELGPLTGKPVSANGSLARTEATGYGVVYFANEVLKEDQETLKGKKIIISGAGNVAFYAAQKAQQLGGQVIAMSNITGSIYDSEGIDLKIIAEINATNEQNFANYVIKYPHAIFSKESVWSRSIKADIALPCATQNEINGEQAQNIIQNGIRYLIEGANMPSNTDATAIYNQTNDFTWAPGKAANAGGVAVSALEMTQNAMRLKWSFEEVDQELEKIMNKIFLQCKAACQTYHLGNNYAAGADIYAFKNIVELMNIHGII</sequence>
<dbReference type="EMBL" id="JACBXQ010000002">
    <property type="protein sequence ID" value="MBG9986302.1"/>
    <property type="molecule type" value="Genomic_DNA"/>
</dbReference>
<dbReference type="NCBIfam" id="NF006929">
    <property type="entry name" value="PRK09414.1"/>
    <property type="match status" value="1"/>
</dbReference>
<dbReference type="PIRSF" id="PIRSF000185">
    <property type="entry name" value="Glu_DH"/>
    <property type="match status" value="1"/>
</dbReference>
<dbReference type="SMART" id="SM00839">
    <property type="entry name" value="ELFV_dehydrog"/>
    <property type="match status" value="1"/>
</dbReference>
<evidence type="ECO:0000256" key="5">
    <source>
        <dbReference type="PIRNR" id="PIRNR000185"/>
    </source>
</evidence>
<gene>
    <name evidence="8" type="primary">gdhA</name>
    <name evidence="8" type="ORF">HZY91_05270</name>
</gene>
<dbReference type="InterPro" id="IPR006096">
    <property type="entry name" value="Glu/Leu/Phe/Val/Trp_DH_C"/>
</dbReference>
<dbReference type="InterPro" id="IPR036291">
    <property type="entry name" value="NAD(P)-bd_dom_sf"/>
</dbReference>
<dbReference type="RefSeq" id="WP_197115204.1">
    <property type="nucleotide sequence ID" value="NZ_JACBXQ010000002.1"/>
</dbReference>
<comment type="caution">
    <text evidence="8">The sequence shown here is derived from an EMBL/GenBank/DDBJ whole genome shotgun (WGS) entry which is preliminary data.</text>
</comment>
<evidence type="ECO:0000256" key="6">
    <source>
        <dbReference type="RuleBase" id="RU004417"/>
    </source>
</evidence>
<dbReference type="Gene3D" id="3.40.50.10860">
    <property type="entry name" value="Leucine Dehydrogenase, chain A, domain 1"/>
    <property type="match status" value="1"/>
</dbReference>
<name>A0ABS0LQ70_9LACT</name>
<dbReference type="InterPro" id="IPR006095">
    <property type="entry name" value="Glu/Leu/Phe/Val/Trp_DH"/>
</dbReference>
<dbReference type="SUPFAM" id="SSF51735">
    <property type="entry name" value="NAD(P)-binding Rossmann-fold domains"/>
    <property type="match status" value="1"/>
</dbReference>
<dbReference type="PANTHER" id="PTHR43571">
    <property type="entry name" value="NADP-SPECIFIC GLUTAMATE DEHYDROGENASE 1-RELATED"/>
    <property type="match status" value="1"/>
</dbReference>
<dbReference type="InterPro" id="IPR014362">
    <property type="entry name" value="Glu_DH"/>
</dbReference>
<protein>
    <recommendedName>
        <fullName evidence="3 5">Glutamate dehydrogenase</fullName>
    </recommendedName>
</protein>
<dbReference type="Gene3D" id="1.10.285.10">
    <property type="entry name" value="Glutamate Dehydrogenase, chain A, domain 3"/>
    <property type="match status" value="2"/>
</dbReference>
<organism evidence="8 9">
    <name type="scientific">Facklamia lactis</name>
    <dbReference type="NCBI Taxonomy" id="2749967"/>
    <lineage>
        <taxon>Bacteria</taxon>
        <taxon>Bacillati</taxon>
        <taxon>Bacillota</taxon>
        <taxon>Bacilli</taxon>
        <taxon>Lactobacillales</taxon>
        <taxon>Aerococcaceae</taxon>
        <taxon>Facklamia</taxon>
    </lineage>
</organism>
<keyword evidence="4 5" id="KW-0560">Oxidoreductase</keyword>
<evidence type="ECO:0000313" key="8">
    <source>
        <dbReference type="EMBL" id="MBG9986302.1"/>
    </source>
</evidence>
<dbReference type="Proteomes" id="UP000721415">
    <property type="component" value="Unassembled WGS sequence"/>
</dbReference>
<comment type="similarity">
    <text evidence="1 5 6">Belongs to the Glu/Leu/Phe/Val dehydrogenases family.</text>
</comment>
<proteinExistence type="inferred from homology"/>
<dbReference type="PRINTS" id="PR00082">
    <property type="entry name" value="GLFDHDRGNASE"/>
</dbReference>
<dbReference type="Pfam" id="PF02812">
    <property type="entry name" value="ELFV_dehydrog_N"/>
    <property type="match status" value="1"/>
</dbReference>
<evidence type="ECO:0000256" key="3">
    <source>
        <dbReference type="ARBA" id="ARBA00012896"/>
    </source>
</evidence>
<dbReference type="InterPro" id="IPR046346">
    <property type="entry name" value="Aminoacid_DH-like_N_sf"/>
</dbReference>
<accession>A0ABS0LQ70</accession>
<evidence type="ECO:0000256" key="2">
    <source>
        <dbReference type="ARBA" id="ARBA00011643"/>
    </source>
</evidence>
<dbReference type="InterPro" id="IPR033524">
    <property type="entry name" value="Glu/Leu/Phe/Val_DH_AS"/>
</dbReference>
<reference evidence="8 9" key="1">
    <citation type="submission" date="2020-07" db="EMBL/GenBank/DDBJ databases">
        <title>Facklamia lactis sp. nov., isolated from raw milk.</title>
        <authorList>
            <person name="Doll E.V."/>
            <person name="Huptas C."/>
            <person name="Staib L."/>
            <person name="Wenning M."/>
            <person name="Scherer S."/>
        </authorList>
    </citation>
    <scope>NUCLEOTIDE SEQUENCE [LARGE SCALE GENOMIC DNA]</scope>
    <source>
        <strain evidence="8 9">DSM 111018</strain>
    </source>
</reference>
<evidence type="ECO:0000256" key="1">
    <source>
        <dbReference type="ARBA" id="ARBA00006382"/>
    </source>
</evidence>
<evidence type="ECO:0000259" key="7">
    <source>
        <dbReference type="SMART" id="SM00839"/>
    </source>
</evidence>
<evidence type="ECO:0000256" key="4">
    <source>
        <dbReference type="ARBA" id="ARBA00023002"/>
    </source>
</evidence>
<dbReference type="InterPro" id="IPR006097">
    <property type="entry name" value="Glu/Leu/Phe/Val/Trp_DH_dimer"/>
</dbReference>
<dbReference type="SUPFAM" id="SSF53223">
    <property type="entry name" value="Aminoacid dehydrogenase-like, N-terminal domain"/>
    <property type="match status" value="1"/>
</dbReference>
<dbReference type="InterPro" id="IPR050724">
    <property type="entry name" value="Glu_Leu_Phe_Val_DH"/>
</dbReference>
<dbReference type="PROSITE" id="PS00074">
    <property type="entry name" value="GLFV_DEHYDROGENASE"/>
    <property type="match status" value="1"/>
</dbReference>
<dbReference type="Pfam" id="PF00208">
    <property type="entry name" value="ELFV_dehydrog"/>
    <property type="match status" value="1"/>
</dbReference>
<keyword evidence="9" id="KW-1185">Reference proteome</keyword>
<dbReference type="Gene3D" id="3.40.50.720">
    <property type="entry name" value="NAD(P)-binding Rossmann-like Domain"/>
    <property type="match status" value="1"/>
</dbReference>
<dbReference type="GO" id="GO:0004354">
    <property type="term" value="F:glutamate dehydrogenase (NADP+) activity"/>
    <property type="evidence" value="ECO:0007669"/>
    <property type="project" value="UniProtKB-EC"/>
</dbReference>
<feature type="domain" description="Glutamate/phenylalanine/leucine/valine/L-tryptophan dehydrogenase C-terminal" evidence="7">
    <location>
        <begin position="204"/>
        <end position="446"/>
    </location>
</feature>
<dbReference type="PANTHER" id="PTHR43571:SF1">
    <property type="entry name" value="NADP-SPECIFIC GLUTAMATE DEHYDROGENASE 1-RELATED"/>
    <property type="match status" value="1"/>
</dbReference>
<evidence type="ECO:0000313" key="9">
    <source>
        <dbReference type="Proteomes" id="UP000721415"/>
    </source>
</evidence>
<comment type="subunit">
    <text evidence="2">Homohexamer.</text>
</comment>